<evidence type="ECO:0000313" key="1">
    <source>
        <dbReference type="EMBL" id="QEY65798.1"/>
    </source>
</evidence>
<proteinExistence type="predicted"/>
<dbReference type="Gene3D" id="3.40.630.30">
    <property type="match status" value="1"/>
</dbReference>
<dbReference type="GO" id="GO:0016740">
    <property type="term" value="F:transferase activity"/>
    <property type="evidence" value="ECO:0007669"/>
    <property type="project" value="UniProtKB-KW"/>
</dbReference>
<dbReference type="RefSeq" id="WP_151138822.1">
    <property type="nucleotide sequence ID" value="NZ_CP043311.1"/>
</dbReference>
<protein>
    <submittedName>
        <fullName evidence="1">GNAT family N-acetyltransferase</fullName>
    </submittedName>
</protein>
<accession>A0A5J6QSW6</accession>
<dbReference type="KEGG" id="plal:FXN65_14300"/>
<evidence type="ECO:0000313" key="2">
    <source>
        <dbReference type="Proteomes" id="UP000327179"/>
    </source>
</evidence>
<keyword evidence="1" id="KW-0808">Transferase</keyword>
<gene>
    <name evidence="1" type="ORF">FXN65_14300</name>
</gene>
<dbReference type="InterPro" id="IPR016181">
    <property type="entry name" value="Acyl_CoA_acyltransferase"/>
</dbReference>
<sequence>MSHDALACEHWVESLKDGSHVLVRPLRPEDREREVEFIRSLSPETRHFFCTIKEVSPTLLDHRMKVDYKTKMAYVALVYRDGELVEIGISRYAAAEDAGVCEFAVTLADGWDEPGLGEVLLRHLIDSAHDNGCKRMCSIDAVANLRMQRQARELRFSGR</sequence>
<organism evidence="1 2">
    <name type="scientific">Metapseudomonas lalkuanensis</name>
    <dbReference type="NCBI Taxonomy" id="2604832"/>
    <lineage>
        <taxon>Bacteria</taxon>
        <taxon>Pseudomonadati</taxon>
        <taxon>Pseudomonadota</taxon>
        <taxon>Gammaproteobacteria</taxon>
        <taxon>Pseudomonadales</taxon>
        <taxon>Pseudomonadaceae</taxon>
        <taxon>Metapseudomonas</taxon>
    </lineage>
</organism>
<reference evidence="1 2" key="1">
    <citation type="submission" date="2019-08" db="EMBL/GenBank/DDBJ databases">
        <title>Whole-genome Sequencing of e-waste polymer degrading bacterium Pseudomonas sp. strain PE08.</title>
        <authorList>
            <person name="Kirdat K."/>
            <person name="Debbarma P."/>
            <person name="Narawade N."/>
            <person name="Suyal D."/>
            <person name="Thorat V."/>
            <person name="Shouche Y."/>
            <person name="Goel R."/>
            <person name="Yadav A."/>
        </authorList>
    </citation>
    <scope>NUCLEOTIDE SEQUENCE [LARGE SCALE GENOMIC DNA]</scope>
    <source>
        <strain evidence="1 2">PE08</strain>
    </source>
</reference>
<dbReference type="EMBL" id="CP043311">
    <property type="protein sequence ID" value="QEY65798.1"/>
    <property type="molecule type" value="Genomic_DNA"/>
</dbReference>
<dbReference type="Proteomes" id="UP000327179">
    <property type="component" value="Chromosome"/>
</dbReference>
<dbReference type="SUPFAM" id="SSF55729">
    <property type="entry name" value="Acyl-CoA N-acyltransferases (Nat)"/>
    <property type="match status" value="1"/>
</dbReference>
<dbReference type="AlphaFoldDB" id="A0A5J6QSW6"/>
<keyword evidence="2" id="KW-1185">Reference proteome</keyword>
<name>A0A5J6QSW6_9GAMM</name>